<comment type="similarity">
    <text evidence="1">Belongs to the hemerythrin family.</text>
</comment>
<dbReference type="InterPro" id="IPR016131">
    <property type="entry name" value="Haemerythrin_Fe_BS"/>
</dbReference>
<keyword evidence="3" id="KW-0408">Iron</keyword>
<evidence type="ECO:0000256" key="3">
    <source>
        <dbReference type="ARBA" id="ARBA00023004"/>
    </source>
</evidence>
<dbReference type="InterPro" id="IPR012312">
    <property type="entry name" value="Hemerythrin-like"/>
</dbReference>
<evidence type="ECO:0000313" key="6">
    <source>
        <dbReference type="Proteomes" id="UP000002383"/>
    </source>
</evidence>
<evidence type="ECO:0000256" key="1">
    <source>
        <dbReference type="ARBA" id="ARBA00010587"/>
    </source>
</evidence>
<dbReference type="PROSITE" id="PS00550">
    <property type="entry name" value="HEMERYTHRINS"/>
    <property type="match status" value="1"/>
</dbReference>
<dbReference type="OrthoDB" id="5296936at2"/>
<name>B8GRH7_THISH</name>
<keyword evidence="6" id="KW-1185">Reference proteome</keyword>
<dbReference type="SUPFAM" id="SSF47188">
    <property type="entry name" value="Hemerythrin-like"/>
    <property type="match status" value="1"/>
</dbReference>
<dbReference type="AlphaFoldDB" id="B8GRH7"/>
<dbReference type="InterPro" id="IPR035938">
    <property type="entry name" value="Hemerythrin-like_sf"/>
</dbReference>
<dbReference type="GO" id="GO:0046872">
    <property type="term" value="F:metal ion binding"/>
    <property type="evidence" value="ECO:0007669"/>
    <property type="project" value="UniProtKB-KW"/>
</dbReference>
<accession>B8GRH7</accession>
<dbReference type="STRING" id="396588.Tgr7_1446"/>
<dbReference type="CDD" id="cd12107">
    <property type="entry name" value="Hemerythrin"/>
    <property type="match status" value="1"/>
</dbReference>
<evidence type="ECO:0000259" key="4">
    <source>
        <dbReference type="Pfam" id="PF01814"/>
    </source>
</evidence>
<evidence type="ECO:0000313" key="5">
    <source>
        <dbReference type="EMBL" id="ACL72531.1"/>
    </source>
</evidence>
<dbReference type="KEGG" id="tgr:Tgr7_1446"/>
<dbReference type="Proteomes" id="UP000002383">
    <property type="component" value="Chromosome"/>
</dbReference>
<protein>
    <submittedName>
        <fullName evidence="5">Hemerythrin-like metal-binding protein</fullName>
    </submittedName>
</protein>
<dbReference type="eggNOG" id="COG2703">
    <property type="taxonomic scope" value="Bacteria"/>
</dbReference>
<sequence length="143" mass="16567">MSHEAEHDKTPEMAVDFMQDDHEEAHRLLDRIVESLAASTGNESPGLRKDLRNFIEHTRAHFNREESLMKEIDFPPFPVHKQEHDLRLEELVSCLDDLDAGAVGLDDVRELFMGRFLPWYRRHCATMDQATANFAEAHQKGKE</sequence>
<gene>
    <name evidence="5" type="ordered locus">Tgr7_1446</name>
</gene>
<evidence type="ECO:0000256" key="2">
    <source>
        <dbReference type="ARBA" id="ARBA00022723"/>
    </source>
</evidence>
<keyword evidence="2" id="KW-0479">Metal-binding</keyword>
<dbReference type="Pfam" id="PF01814">
    <property type="entry name" value="Hemerythrin"/>
    <property type="match status" value="1"/>
</dbReference>
<proteinExistence type="inferred from homology"/>
<dbReference type="HOGENOM" id="CLU_086902_1_3_6"/>
<organism evidence="5 6">
    <name type="scientific">Thioalkalivibrio sulfidiphilus (strain HL-EbGR7)</name>
    <dbReference type="NCBI Taxonomy" id="396588"/>
    <lineage>
        <taxon>Bacteria</taxon>
        <taxon>Pseudomonadati</taxon>
        <taxon>Pseudomonadota</taxon>
        <taxon>Gammaproteobacteria</taxon>
        <taxon>Chromatiales</taxon>
        <taxon>Ectothiorhodospiraceae</taxon>
        <taxon>Thioalkalivibrio</taxon>
    </lineage>
</organism>
<dbReference type="Gene3D" id="1.20.120.50">
    <property type="entry name" value="Hemerythrin-like"/>
    <property type="match status" value="1"/>
</dbReference>
<dbReference type="InterPro" id="IPR012827">
    <property type="entry name" value="Hemerythrin_metal-bd"/>
</dbReference>
<dbReference type="EMBL" id="CP001339">
    <property type="protein sequence ID" value="ACL72531.1"/>
    <property type="molecule type" value="Genomic_DNA"/>
</dbReference>
<feature type="domain" description="Hemerythrin-like" evidence="4">
    <location>
        <begin position="14"/>
        <end position="129"/>
    </location>
</feature>
<reference evidence="5 6" key="1">
    <citation type="journal article" date="2011" name="Stand. Genomic Sci.">
        <title>Complete genome sequence of 'Thioalkalivibrio sulfidophilus' HL-EbGr7.</title>
        <authorList>
            <person name="Muyzer G."/>
            <person name="Sorokin D.Y."/>
            <person name="Mavromatis K."/>
            <person name="Lapidus A."/>
            <person name="Clum A."/>
            <person name="Ivanova N."/>
            <person name="Pati A."/>
            <person name="d'Haeseleer P."/>
            <person name="Woyke T."/>
            <person name="Kyrpides N.C."/>
        </authorList>
    </citation>
    <scope>NUCLEOTIDE SEQUENCE [LARGE SCALE GENOMIC DNA]</scope>
    <source>
        <strain evidence="5 6">HL-EbGR7</strain>
    </source>
</reference>